<comment type="caution">
    <text evidence="7">Lacks conserved residue(s) required for the propagation of feature annotation.</text>
</comment>
<dbReference type="Gene3D" id="3.40.50.1220">
    <property type="entry name" value="TPP-binding domain"/>
    <property type="match status" value="1"/>
</dbReference>
<accession>A0AAD5YAX5</accession>
<organism evidence="10 11">
    <name type="scientific">Boothiomyces macroporosus</name>
    <dbReference type="NCBI Taxonomy" id="261099"/>
    <lineage>
        <taxon>Eukaryota</taxon>
        <taxon>Fungi</taxon>
        <taxon>Fungi incertae sedis</taxon>
        <taxon>Chytridiomycota</taxon>
        <taxon>Chytridiomycota incertae sedis</taxon>
        <taxon>Chytridiomycetes</taxon>
        <taxon>Rhizophydiales</taxon>
        <taxon>Terramycetaceae</taxon>
        <taxon>Boothiomyces</taxon>
    </lineage>
</organism>
<evidence type="ECO:0000256" key="5">
    <source>
        <dbReference type="ARBA" id="ARBA00023027"/>
    </source>
</evidence>
<dbReference type="InterPro" id="IPR043472">
    <property type="entry name" value="Macro_dom-like"/>
</dbReference>
<dbReference type="Gene3D" id="3.40.220.10">
    <property type="entry name" value="Leucine Aminopeptidase, subunit E, domain 1"/>
    <property type="match status" value="1"/>
</dbReference>
<comment type="cofactor">
    <cofactor evidence="1">
        <name>Zn(2+)</name>
        <dbReference type="ChEBI" id="CHEBI:29105"/>
    </cofactor>
</comment>
<sequence>MNQILFEALEILTQEYFERTGNEIDLHDFPPYTHRNLLNQLLCIRPPVENKELFEKIDYILEAESSKRSILDVSKFIGNEYANKYSLYSGDITKLSVDFITNAANSELLGCFQPSHKCIDNVIHTFAGPRLRLACAKHQPGDGRVGNAFVTKGYSLPCKYVIHTVGPQIRHKRKPTLAEQEQLASCYIQSLEKARQSGIPNPSIAFCCISTGLYGFDQELASRIAVDTAVNYINENNIEGWHIIFNVFTPKDEEFYQSQFARQFRTVYVNRDRFEMQIAQVVEALKSADYLLISGAAGLSASAGIDYTSETVFKKHFPVMHNKGFRKFYEFIGFNDWKRHSSNPDGLKWGYYLDQINLVRYNWPKAKVYQDLLEIFNKFGTQKAFVATSNADGMFEQNGFPLESVYTIQGEYGKLQCFNNCREDSVWPTKPYIDTILPYLNKETQEIPPNLVPKCSNCGGPMMINVRGGDWFNDKPYKVQQARFKEWKRQVLYGVEHENKKLVILEVGAGFNTPSVLRWPNERLAKKDGVLLCRINTMEEVVDCNFCGIGLDATDALDVLSSSLHE</sequence>
<evidence type="ECO:0000256" key="4">
    <source>
        <dbReference type="ARBA" id="ARBA00022833"/>
    </source>
</evidence>
<gene>
    <name evidence="10" type="ORF">HK103_004655</name>
</gene>
<dbReference type="InterPro" id="IPR002589">
    <property type="entry name" value="Macro_dom"/>
</dbReference>
<feature type="domain" description="Macro" evidence="9">
    <location>
        <begin position="72"/>
        <end position="264"/>
    </location>
</feature>
<dbReference type="AlphaFoldDB" id="A0AAD5YAX5"/>
<dbReference type="Pfam" id="PF01661">
    <property type="entry name" value="Macro"/>
    <property type="match status" value="1"/>
</dbReference>
<dbReference type="PANTHER" id="PTHR11106:SF121">
    <property type="entry name" value="ADP-RIBOSE 1''-PHOSPHATE PHOSPHATASE"/>
    <property type="match status" value="1"/>
</dbReference>
<keyword evidence="3" id="KW-0378">Hydrolase</keyword>
<dbReference type="Proteomes" id="UP001210925">
    <property type="component" value="Unassembled WGS sequence"/>
</dbReference>
<feature type="domain" description="Deacetylase sirtuin-type" evidence="8">
    <location>
        <begin position="271"/>
        <end position="566"/>
    </location>
</feature>
<proteinExistence type="predicted"/>
<evidence type="ECO:0000256" key="6">
    <source>
        <dbReference type="ARBA" id="ARBA00023295"/>
    </source>
</evidence>
<keyword evidence="2 7" id="KW-0479">Metal-binding</keyword>
<dbReference type="SUPFAM" id="SSF52467">
    <property type="entry name" value="DHS-like NAD/FAD-binding domain"/>
    <property type="match status" value="1"/>
</dbReference>
<evidence type="ECO:0000256" key="2">
    <source>
        <dbReference type="ARBA" id="ARBA00022723"/>
    </source>
</evidence>
<evidence type="ECO:0000256" key="1">
    <source>
        <dbReference type="ARBA" id="ARBA00001947"/>
    </source>
</evidence>
<dbReference type="CDD" id="cd02908">
    <property type="entry name" value="Macro_OAADPr_deacetylase"/>
    <property type="match status" value="1"/>
</dbReference>
<feature type="binding site" evidence="7">
    <location>
        <position position="455"/>
    </location>
    <ligand>
        <name>Zn(2+)</name>
        <dbReference type="ChEBI" id="CHEBI:29105"/>
    </ligand>
</feature>
<evidence type="ECO:0000313" key="10">
    <source>
        <dbReference type="EMBL" id="KAJ3261704.1"/>
    </source>
</evidence>
<name>A0AAD5YAX5_9FUNG</name>
<keyword evidence="11" id="KW-1185">Reference proteome</keyword>
<dbReference type="GO" id="GO:0016798">
    <property type="term" value="F:hydrolase activity, acting on glycosyl bonds"/>
    <property type="evidence" value="ECO:0007669"/>
    <property type="project" value="UniProtKB-KW"/>
</dbReference>
<evidence type="ECO:0000259" key="9">
    <source>
        <dbReference type="PROSITE" id="PS51154"/>
    </source>
</evidence>
<evidence type="ECO:0000313" key="11">
    <source>
        <dbReference type="Proteomes" id="UP001210925"/>
    </source>
</evidence>
<dbReference type="GO" id="GO:0046872">
    <property type="term" value="F:metal ion binding"/>
    <property type="evidence" value="ECO:0007669"/>
    <property type="project" value="UniProtKB-KW"/>
</dbReference>
<feature type="binding site" evidence="7">
    <location>
        <position position="421"/>
    </location>
    <ligand>
        <name>Zn(2+)</name>
        <dbReference type="ChEBI" id="CHEBI:29105"/>
    </ligand>
</feature>
<keyword evidence="6" id="KW-0326">Glycosidase</keyword>
<dbReference type="SUPFAM" id="SSF52949">
    <property type="entry name" value="Macro domain-like"/>
    <property type="match status" value="1"/>
</dbReference>
<dbReference type="InterPro" id="IPR029035">
    <property type="entry name" value="DHS-like_NAD/FAD-binding_dom"/>
</dbReference>
<evidence type="ECO:0000259" key="8">
    <source>
        <dbReference type="PROSITE" id="PS50305"/>
    </source>
</evidence>
<keyword evidence="4 7" id="KW-0862">Zinc</keyword>
<comment type="caution">
    <text evidence="10">The sequence shown here is derived from an EMBL/GenBank/DDBJ whole genome shotgun (WGS) entry which is preliminary data.</text>
</comment>
<evidence type="ECO:0008006" key="12">
    <source>
        <dbReference type="Google" id="ProtNLM"/>
    </source>
</evidence>
<keyword evidence="5" id="KW-0520">NAD</keyword>
<evidence type="ECO:0000256" key="7">
    <source>
        <dbReference type="PROSITE-ProRule" id="PRU00236"/>
    </source>
</evidence>
<dbReference type="PROSITE" id="PS50305">
    <property type="entry name" value="SIRTUIN"/>
    <property type="match status" value="1"/>
</dbReference>
<dbReference type="EMBL" id="JADGKB010000004">
    <property type="protein sequence ID" value="KAJ3261704.1"/>
    <property type="molecule type" value="Genomic_DNA"/>
</dbReference>
<dbReference type="SMART" id="SM00506">
    <property type="entry name" value="A1pp"/>
    <property type="match status" value="1"/>
</dbReference>
<protein>
    <recommendedName>
        <fullName evidence="12">Protein-ADP-ribose hydrolase</fullName>
    </recommendedName>
</protein>
<dbReference type="InterPro" id="IPR026590">
    <property type="entry name" value="Ssirtuin_cat_dom"/>
</dbReference>
<reference evidence="10" key="1">
    <citation type="submission" date="2020-05" db="EMBL/GenBank/DDBJ databases">
        <title>Phylogenomic resolution of chytrid fungi.</title>
        <authorList>
            <person name="Stajich J.E."/>
            <person name="Amses K."/>
            <person name="Simmons R."/>
            <person name="Seto K."/>
            <person name="Myers J."/>
            <person name="Bonds A."/>
            <person name="Quandt C.A."/>
            <person name="Barry K."/>
            <person name="Liu P."/>
            <person name="Grigoriev I."/>
            <person name="Longcore J.E."/>
            <person name="James T.Y."/>
        </authorList>
    </citation>
    <scope>NUCLEOTIDE SEQUENCE</scope>
    <source>
        <strain evidence="10">PLAUS21</strain>
    </source>
</reference>
<feature type="binding site" evidence="7">
    <location>
        <position position="458"/>
    </location>
    <ligand>
        <name>Zn(2+)</name>
        <dbReference type="ChEBI" id="CHEBI:29105"/>
    </ligand>
</feature>
<evidence type="ECO:0000256" key="3">
    <source>
        <dbReference type="ARBA" id="ARBA00022801"/>
    </source>
</evidence>
<dbReference type="PANTHER" id="PTHR11106">
    <property type="entry name" value="GANGLIOSIDE INDUCED DIFFERENTIATION ASSOCIATED PROTEIN 2-RELATED"/>
    <property type="match status" value="1"/>
</dbReference>
<dbReference type="PROSITE" id="PS51154">
    <property type="entry name" value="MACRO"/>
    <property type="match status" value="1"/>
</dbReference>
<feature type="binding site" evidence="7">
    <location>
        <position position="417"/>
    </location>
    <ligand>
        <name>Zn(2+)</name>
        <dbReference type="ChEBI" id="CHEBI:29105"/>
    </ligand>
</feature>